<dbReference type="Proteomes" id="UP000781958">
    <property type="component" value="Unassembled WGS sequence"/>
</dbReference>
<proteinExistence type="predicted"/>
<keyword evidence="1" id="KW-0812">Transmembrane</keyword>
<keyword evidence="3" id="KW-1185">Reference proteome</keyword>
<keyword evidence="1" id="KW-0472">Membrane</keyword>
<dbReference type="RefSeq" id="WP_209768436.1">
    <property type="nucleotide sequence ID" value="NZ_JAGINP010000015.1"/>
</dbReference>
<keyword evidence="1" id="KW-1133">Transmembrane helix</keyword>
<evidence type="ECO:0000313" key="3">
    <source>
        <dbReference type="Proteomes" id="UP000781958"/>
    </source>
</evidence>
<accession>A0ABS4SP14</accession>
<gene>
    <name evidence="2" type="ORF">J2851_004079</name>
</gene>
<evidence type="ECO:0000256" key="1">
    <source>
        <dbReference type="SAM" id="Phobius"/>
    </source>
</evidence>
<dbReference type="EMBL" id="JAGINP010000015">
    <property type="protein sequence ID" value="MBP2294290.1"/>
    <property type="molecule type" value="Genomic_DNA"/>
</dbReference>
<sequence>MNRLWTGVLFVTVVLTAALIARLLGWDPLRLKRAPAAATYWIDRSSSRTAADTMARLH</sequence>
<reference evidence="2 3" key="1">
    <citation type="submission" date="2021-03" db="EMBL/GenBank/DDBJ databases">
        <title>Genomic Encyclopedia of Type Strains, Phase III (KMG-III): the genomes of soil and plant-associated and newly described type strains.</title>
        <authorList>
            <person name="Whitman W."/>
        </authorList>
    </citation>
    <scope>NUCLEOTIDE SEQUENCE [LARGE SCALE GENOMIC DNA]</scope>
    <source>
        <strain evidence="2 3">IMMIB AFH-6</strain>
    </source>
</reference>
<protein>
    <submittedName>
        <fullName evidence="2">Uncharacterized protein</fullName>
    </submittedName>
</protein>
<evidence type="ECO:0000313" key="2">
    <source>
        <dbReference type="EMBL" id="MBP2294290.1"/>
    </source>
</evidence>
<name>A0ABS4SP14_9PROT</name>
<comment type="caution">
    <text evidence="2">The sequence shown here is derived from an EMBL/GenBank/DDBJ whole genome shotgun (WGS) entry which is preliminary data.</text>
</comment>
<organism evidence="2 3">
    <name type="scientific">Azospirillum rugosum</name>
    <dbReference type="NCBI Taxonomy" id="416170"/>
    <lineage>
        <taxon>Bacteria</taxon>
        <taxon>Pseudomonadati</taxon>
        <taxon>Pseudomonadota</taxon>
        <taxon>Alphaproteobacteria</taxon>
        <taxon>Rhodospirillales</taxon>
        <taxon>Azospirillaceae</taxon>
        <taxon>Azospirillum</taxon>
    </lineage>
</organism>
<feature type="transmembrane region" description="Helical" evidence="1">
    <location>
        <begin position="6"/>
        <end position="25"/>
    </location>
</feature>